<evidence type="ECO:0000313" key="3">
    <source>
        <dbReference type="Proteomes" id="UP000663880"/>
    </source>
</evidence>
<proteinExistence type="predicted"/>
<keyword evidence="1" id="KW-0472">Membrane</keyword>
<reference evidence="2" key="1">
    <citation type="submission" date="2021-02" db="EMBL/GenBank/DDBJ databases">
        <authorList>
            <person name="Steward A R."/>
        </authorList>
    </citation>
    <scope>NUCLEOTIDE SEQUENCE</scope>
</reference>
<dbReference type="EMBL" id="CAJOBZ010000072">
    <property type="protein sequence ID" value="CAF4949953.1"/>
    <property type="molecule type" value="Genomic_DNA"/>
</dbReference>
<name>A0A821XPZ6_9NEOP</name>
<gene>
    <name evidence="2" type="ORF">PMACD_LOCUS15576</name>
</gene>
<comment type="caution">
    <text evidence="2">The sequence shown here is derived from an EMBL/GenBank/DDBJ whole genome shotgun (WGS) entry which is preliminary data.</text>
</comment>
<keyword evidence="1" id="KW-0812">Transmembrane</keyword>
<keyword evidence="1" id="KW-1133">Transmembrane helix</keyword>
<dbReference type="AlphaFoldDB" id="A0A821XPZ6"/>
<evidence type="ECO:0000256" key="1">
    <source>
        <dbReference type="SAM" id="Phobius"/>
    </source>
</evidence>
<organism evidence="2 3">
    <name type="scientific">Pieris macdunnoughi</name>
    <dbReference type="NCBI Taxonomy" id="345717"/>
    <lineage>
        <taxon>Eukaryota</taxon>
        <taxon>Metazoa</taxon>
        <taxon>Ecdysozoa</taxon>
        <taxon>Arthropoda</taxon>
        <taxon>Hexapoda</taxon>
        <taxon>Insecta</taxon>
        <taxon>Pterygota</taxon>
        <taxon>Neoptera</taxon>
        <taxon>Endopterygota</taxon>
        <taxon>Lepidoptera</taxon>
        <taxon>Glossata</taxon>
        <taxon>Ditrysia</taxon>
        <taxon>Papilionoidea</taxon>
        <taxon>Pieridae</taxon>
        <taxon>Pierinae</taxon>
        <taxon>Pieris</taxon>
    </lineage>
</organism>
<keyword evidence="3" id="KW-1185">Reference proteome</keyword>
<protein>
    <submittedName>
        <fullName evidence="2">Uncharacterized protein</fullName>
    </submittedName>
</protein>
<dbReference type="Proteomes" id="UP000663880">
    <property type="component" value="Unassembled WGS sequence"/>
</dbReference>
<accession>A0A821XPZ6</accession>
<sequence>MSRYMLALAFAGKLCSLIFFFLAWWFYRPPGTKNGNAVGPSIDLVHSEKSNGTIPTVATVSTISNGVDKTNGYCNAALECSDHL</sequence>
<evidence type="ECO:0000313" key="2">
    <source>
        <dbReference type="EMBL" id="CAF4949953.1"/>
    </source>
</evidence>
<feature type="transmembrane region" description="Helical" evidence="1">
    <location>
        <begin position="6"/>
        <end position="27"/>
    </location>
</feature>
<dbReference type="OrthoDB" id="5062115at2759"/>